<reference evidence="6 7" key="2">
    <citation type="journal article" date="2011" name="Stand. Genomic Sci.">
        <title>Complete genome sequence of the extremely halophilic Halanaerobium praevalens type strain (GSL).</title>
        <authorList>
            <person name="Ivanova N."/>
            <person name="Sikorski J."/>
            <person name="Chertkov O."/>
            <person name="Nolan M."/>
            <person name="Lucas S."/>
            <person name="Hammon N."/>
            <person name="Deshpande S."/>
            <person name="Cheng J.F."/>
            <person name="Tapia R."/>
            <person name="Han C."/>
            <person name="Goodwin L."/>
            <person name="Pitluck S."/>
            <person name="Huntemann M."/>
            <person name="Liolios K."/>
            <person name="Pagani I."/>
            <person name="Mavromatis K."/>
            <person name="Ovchinikova G."/>
            <person name="Pati A."/>
            <person name="Chen A."/>
            <person name="Palaniappan K."/>
            <person name="Land M."/>
            <person name="Hauser L."/>
            <person name="Brambilla E.M."/>
            <person name="Kannan K.P."/>
            <person name="Rohde M."/>
            <person name="Tindall B.J."/>
            <person name="Goker M."/>
            <person name="Detter J.C."/>
            <person name="Woyke T."/>
            <person name="Bristow J."/>
            <person name="Eisen J.A."/>
            <person name="Markowitz V."/>
            <person name="Hugenholtz P."/>
            <person name="Kyrpides N.C."/>
            <person name="Klenk H.P."/>
            <person name="Lapidus A."/>
        </authorList>
    </citation>
    <scope>NUCLEOTIDE SEQUENCE [LARGE SCALE GENOMIC DNA]</scope>
    <source>
        <strain evidence="7">ATCC 33744 / DSM 2228 / GSL</strain>
    </source>
</reference>
<dbReference type="EMBL" id="CP002175">
    <property type="protein sequence ID" value="ADO77525.1"/>
    <property type="molecule type" value="Genomic_DNA"/>
</dbReference>
<comment type="similarity">
    <text evidence="1">Belongs to the LysR transcriptional regulatory family.</text>
</comment>
<dbReference type="Gene3D" id="1.10.10.10">
    <property type="entry name" value="Winged helix-like DNA-binding domain superfamily/Winged helix DNA-binding domain"/>
    <property type="match status" value="1"/>
</dbReference>
<dbReference type="GO" id="GO:0003700">
    <property type="term" value="F:DNA-binding transcription factor activity"/>
    <property type="evidence" value="ECO:0007669"/>
    <property type="project" value="InterPro"/>
</dbReference>
<evidence type="ECO:0000259" key="5">
    <source>
        <dbReference type="PROSITE" id="PS50931"/>
    </source>
</evidence>
<dbReference type="STRING" id="572479.Hprae_1397"/>
<dbReference type="Proteomes" id="UP000006866">
    <property type="component" value="Chromosome"/>
</dbReference>
<keyword evidence="4" id="KW-0804">Transcription</keyword>
<evidence type="ECO:0000256" key="3">
    <source>
        <dbReference type="ARBA" id="ARBA00023125"/>
    </source>
</evidence>
<name>E3DNA6_HALPG</name>
<evidence type="ECO:0000256" key="2">
    <source>
        <dbReference type="ARBA" id="ARBA00023015"/>
    </source>
</evidence>
<dbReference type="Pfam" id="PF03466">
    <property type="entry name" value="LysR_substrate"/>
    <property type="match status" value="1"/>
</dbReference>
<evidence type="ECO:0000313" key="7">
    <source>
        <dbReference type="Proteomes" id="UP000006866"/>
    </source>
</evidence>
<dbReference type="KEGG" id="hpk:Hprae_1397"/>
<dbReference type="SUPFAM" id="SSF53850">
    <property type="entry name" value="Periplasmic binding protein-like II"/>
    <property type="match status" value="1"/>
</dbReference>
<dbReference type="PANTHER" id="PTHR30126">
    <property type="entry name" value="HTH-TYPE TRANSCRIPTIONAL REGULATOR"/>
    <property type="match status" value="1"/>
</dbReference>
<proteinExistence type="inferred from homology"/>
<gene>
    <name evidence="6" type="ordered locus">Hprae_1397</name>
</gene>
<dbReference type="HOGENOM" id="CLU_039613_6_1_9"/>
<dbReference type="PATRIC" id="fig|572479.3.peg.1417"/>
<dbReference type="GO" id="GO:0000976">
    <property type="term" value="F:transcription cis-regulatory region binding"/>
    <property type="evidence" value="ECO:0007669"/>
    <property type="project" value="TreeGrafter"/>
</dbReference>
<dbReference type="PRINTS" id="PR00039">
    <property type="entry name" value="HTHLYSR"/>
</dbReference>
<dbReference type="AlphaFoldDB" id="E3DNA6"/>
<dbReference type="RefSeq" id="WP_014553548.1">
    <property type="nucleotide sequence ID" value="NC_017455.1"/>
</dbReference>
<keyword evidence="3" id="KW-0238">DNA-binding</keyword>
<dbReference type="Pfam" id="PF00126">
    <property type="entry name" value="HTH_1"/>
    <property type="match status" value="1"/>
</dbReference>
<dbReference type="InterPro" id="IPR036390">
    <property type="entry name" value="WH_DNA-bd_sf"/>
</dbReference>
<dbReference type="PROSITE" id="PS50931">
    <property type="entry name" value="HTH_LYSR"/>
    <property type="match status" value="1"/>
</dbReference>
<dbReference type="InterPro" id="IPR000847">
    <property type="entry name" value="LysR_HTH_N"/>
</dbReference>
<dbReference type="PANTHER" id="PTHR30126:SF40">
    <property type="entry name" value="HTH-TYPE TRANSCRIPTIONAL REGULATOR GLTR"/>
    <property type="match status" value="1"/>
</dbReference>
<keyword evidence="7" id="KW-1185">Reference proteome</keyword>
<dbReference type="SUPFAM" id="SSF46785">
    <property type="entry name" value="Winged helix' DNA-binding domain"/>
    <property type="match status" value="1"/>
</dbReference>
<evidence type="ECO:0000256" key="1">
    <source>
        <dbReference type="ARBA" id="ARBA00009437"/>
    </source>
</evidence>
<accession>E3DNA6</accession>
<dbReference type="OrthoDB" id="9785745at2"/>
<protein>
    <submittedName>
        <fullName evidence="6">Transcriptional regulator, LysR family</fullName>
    </submittedName>
</protein>
<dbReference type="InterPro" id="IPR005119">
    <property type="entry name" value="LysR_subst-bd"/>
</dbReference>
<organism evidence="6 7">
    <name type="scientific">Halanaerobium praevalens (strain ATCC 33744 / DSM 2228 / GSL)</name>
    <dbReference type="NCBI Taxonomy" id="572479"/>
    <lineage>
        <taxon>Bacteria</taxon>
        <taxon>Bacillati</taxon>
        <taxon>Bacillota</taxon>
        <taxon>Clostridia</taxon>
        <taxon>Halanaerobiales</taxon>
        <taxon>Halanaerobiaceae</taxon>
        <taxon>Halanaerobium</taxon>
    </lineage>
</organism>
<sequence>MIDFRHHTFLHLCQIKNYTKTAKKLHITQPTVTQHIKYLEDYYKVKLFNYKAKNLKITKAGKKLYTYTERMIADSKEVKKNISQKSSIQNIKFGATLSIGEFVMPELLNRVMNTQNNINLDMLVENTESLLNKLKNGKINFAILEGFFDKSKFGYQLFSKEKFIGVCSPKSKYAKLAIKLENLLDCNLILREKGSGTRDILEQILYTNNLSKESFASTMEIGNLNVIKELAAQNKGISFMYQAAAQRYLENNQLSILKIKDFDIIRFLIKF</sequence>
<feature type="domain" description="HTH lysR-type" evidence="5">
    <location>
        <begin position="2"/>
        <end position="58"/>
    </location>
</feature>
<dbReference type="Gene3D" id="3.40.190.10">
    <property type="entry name" value="Periplasmic binding protein-like II"/>
    <property type="match status" value="2"/>
</dbReference>
<evidence type="ECO:0000313" key="6">
    <source>
        <dbReference type="EMBL" id="ADO77525.1"/>
    </source>
</evidence>
<dbReference type="InterPro" id="IPR036388">
    <property type="entry name" value="WH-like_DNA-bd_sf"/>
</dbReference>
<keyword evidence="2" id="KW-0805">Transcription regulation</keyword>
<reference evidence="7" key="1">
    <citation type="submission" date="2010-10" db="EMBL/GenBank/DDBJ databases">
        <title>The complete genome of Halanaerobium praevalens DSM 2228.</title>
        <authorList>
            <consortium name="US DOE Joint Genome Institute (JGI-PGF)"/>
            <person name="Lucas S."/>
            <person name="Copeland A."/>
            <person name="Lapidus A."/>
            <person name="Glavina del Rio T."/>
            <person name="Dalin E."/>
            <person name="Tice H."/>
            <person name="Bruce D."/>
            <person name="Goodwin L."/>
            <person name="Pitluck S."/>
            <person name="Kyrpides N."/>
            <person name="Mavromatis K."/>
            <person name="Ivanova N."/>
            <person name="Ovchinnikova G."/>
            <person name="Chertkov O."/>
            <person name="Detter J.C."/>
            <person name="Han C."/>
            <person name="Larimer F."/>
            <person name="Land M."/>
            <person name="Hauser L."/>
            <person name="Markowitz V."/>
            <person name="Cheng J.-F."/>
            <person name="Hugenholtz P."/>
            <person name="Woyke T."/>
            <person name="Wu D."/>
            <person name="Tindall B."/>
            <person name="Pomrenke H.G."/>
            <person name="Brambilla E."/>
            <person name="Klenk H.-P."/>
            <person name="Eisen J.A."/>
        </authorList>
    </citation>
    <scope>NUCLEOTIDE SEQUENCE [LARGE SCALE GENOMIC DNA]</scope>
    <source>
        <strain evidence="7">ATCC 33744 / DSM 2228 / GSL</strain>
    </source>
</reference>
<evidence type="ECO:0000256" key="4">
    <source>
        <dbReference type="ARBA" id="ARBA00023163"/>
    </source>
</evidence>
<dbReference type="eggNOG" id="COG0583">
    <property type="taxonomic scope" value="Bacteria"/>
</dbReference>